<sequence length="46" mass="5360">MAFCPRCRNRPRLLARVQVAIRQSRTMPIITKLFDLYITAGLELLN</sequence>
<proteinExistence type="predicted"/>
<dbReference type="AlphaFoldDB" id="A0A223P117"/>
<dbReference type="KEGG" id="muc:MuYL_3954"/>
<reference evidence="1 2" key="1">
    <citation type="submission" date="2017-08" db="EMBL/GenBank/DDBJ databases">
        <title>Complete genome sequence of Mucilaginibacter sp. strain BJC16-A31.</title>
        <authorList>
            <consortium name="Henan University of Science and Technology"/>
            <person name="You X."/>
        </authorList>
    </citation>
    <scope>NUCLEOTIDE SEQUENCE [LARGE SCALE GENOMIC DNA]</scope>
    <source>
        <strain evidence="1 2">BJC16-A31</strain>
    </source>
</reference>
<protein>
    <submittedName>
        <fullName evidence="1">Uncharacterized protein</fullName>
    </submittedName>
</protein>
<evidence type="ECO:0000313" key="2">
    <source>
        <dbReference type="Proteomes" id="UP000215002"/>
    </source>
</evidence>
<keyword evidence="2" id="KW-1185">Reference proteome</keyword>
<evidence type="ECO:0000313" key="1">
    <source>
        <dbReference type="EMBL" id="ASU35839.1"/>
    </source>
</evidence>
<accession>A0A223P117</accession>
<gene>
    <name evidence="1" type="ORF">MuYL_3954</name>
</gene>
<name>A0A223P117_9SPHI</name>
<dbReference type="EMBL" id="CP022743">
    <property type="protein sequence ID" value="ASU35839.1"/>
    <property type="molecule type" value="Genomic_DNA"/>
</dbReference>
<organism evidence="1 2">
    <name type="scientific">Mucilaginibacter xinganensis</name>
    <dbReference type="NCBI Taxonomy" id="1234841"/>
    <lineage>
        <taxon>Bacteria</taxon>
        <taxon>Pseudomonadati</taxon>
        <taxon>Bacteroidota</taxon>
        <taxon>Sphingobacteriia</taxon>
        <taxon>Sphingobacteriales</taxon>
        <taxon>Sphingobacteriaceae</taxon>
        <taxon>Mucilaginibacter</taxon>
    </lineage>
</organism>
<dbReference type="Proteomes" id="UP000215002">
    <property type="component" value="Chromosome"/>
</dbReference>